<dbReference type="OrthoDB" id="4275032at2"/>
<proteinExistence type="predicted"/>
<name>A0A1X0CSA9_9MYCO</name>
<gene>
    <name evidence="3" type="ORF">BST23_19345</name>
</gene>
<evidence type="ECO:0000313" key="3">
    <source>
        <dbReference type="EMBL" id="ORA62869.1"/>
    </source>
</evidence>
<dbReference type="Proteomes" id="UP000192772">
    <property type="component" value="Unassembled WGS sequence"/>
</dbReference>
<reference evidence="3 4" key="1">
    <citation type="submission" date="2017-02" db="EMBL/GenBank/DDBJ databases">
        <title>The new phylogeny of genus Mycobacterium.</title>
        <authorList>
            <person name="Tortoli E."/>
            <person name="Trovato A."/>
            <person name="Cirillo D.M."/>
        </authorList>
    </citation>
    <scope>NUCLEOTIDE SEQUENCE [LARGE SCALE GENOMIC DNA]</scope>
    <source>
        <strain evidence="3 4">FI-09383</strain>
    </source>
</reference>
<dbReference type="GO" id="GO:0003677">
    <property type="term" value="F:DNA binding"/>
    <property type="evidence" value="ECO:0007669"/>
    <property type="project" value="UniProtKB-KW"/>
</dbReference>
<accession>A0A1X0CSA9</accession>
<dbReference type="InterPro" id="IPR012340">
    <property type="entry name" value="NA-bd_OB-fold"/>
</dbReference>
<dbReference type="Pfam" id="PF13452">
    <property type="entry name" value="FAS1_DH_region"/>
    <property type="match status" value="1"/>
</dbReference>
<protein>
    <submittedName>
        <fullName evidence="3">DNA-binding protein</fullName>
    </submittedName>
</protein>
<dbReference type="RefSeq" id="WP_083043472.1">
    <property type="nucleotide sequence ID" value="NZ_MVHP01000025.1"/>
</dbReference>
<dbReference type="InterPro" id="IPR029069">
    <property type="entry name" value="HotDog_dom_sf"/>
</dbReference>
<dbReference type="CDD" id="cd03441">
    <property type="entry name" value="R_hydratase_like"/>
    <property type="match status" value="1"/>
</dbReference>
<organism evidence="3 4">
    <name type="scientific">Mycolicibacterium elephantis</name>
    <dbReference type="NCBI Taxonomy" id="81858"/>
    <lineage>
        <taxon>Bacteria</taxon>
        <taxon>Bacillati</taxon>
        <taxon>Actinomycetota</taxon>
        <taxon>Actinomycetes</taxon>
        <taxon>Mycobacteriales</taxon>
        <taxon>Mycobacteriaceae</taxon>
        <taxon>Mycolicibacterium</taxon>
    </lineage>
</organism>
<dbReference type="Gene3D" id="3.10.129.10">
    <property type="entry name" value="Hotdog Thioesterase"/>
    <property type="match status" value="1"/>
</dbReference>
<dbReference type="STRING" id="81858.BST23_19345"/>
<feature type="domain" description="ChsH2 C-terminal OB-fold" evidence="1">
    <location>
        <begin position="239"/>
        <end position="301"/>
    </location>
</feature>
<evidence type="ECO:0000259" key="1">
    <source>
        <dbReference type="Pfam" id="PF01796"/>
    </source>
</evidence>
<dbReference type="SUPFAM" id="SSF54637">
    <property type="entry name" value="Thioesterase/thiol ester dehydrase-isomerase"/>
    <property type="match status" value="1"/>
</dbReference>
<dbReference type="PANTHER" id="PTHR42993:SF1">
    <property type="entry name" value="MAOC-LIKE DEHYDRATASE DOMAIN-CONTAINING PROTEIN"/>
    <property type="match status" value="1"/>
</dbReference>
<evidence type="ECO:0000259" key="2">
    <source>
        <dbReference type="Pfam" id="PF13452"/>
    </source>
</evidence>
<dbReference type="InterPro" id="IPR002878">
    <property type="entry name" value="ChsH2_C"/>
</dbReference>
<evidence type="ECO:0000313" key="4">
    <source>
        <dbReference type="Proteomes" id="UP000192772"/>
    </source>
</evidence>
<comment type="caution">
    <text evidence="3">The sequence shown here is derived from an EMBL/GenBank/DDBJ whole genome shotgun (WGS) entry which is preliminary data.</text>
</comment>
<feature type="domain" description="FAS1-like dehydratase" evidence="2">
    <location>
        <begin position="26"/>
        <end position="159"/>
    </location>
</feature>
<dbReference type="AlphaFoldDB" id="A0A1X0CSA9"/>
<dbReference type="EMBL" id="MVHP01000025">
    <property type="protein sequence ID" value="ORA62869.1"/>
    <property type="molecule type" value="Genomic_DNA"/>
</dbReference>
<dbReference type="SUPFAM" id="SSF50249">
    <property type="entry name" value="Nucleic acid-binding proteins"/>
    <property type="match status" value="1"/>
</dbReference>
<dbReference type="InterPro" id="IPR039569">
    <property type="entry name" value="FAS1-like_DH_region"/>
</dbReference>
<dbReference type="Pfam" id="PF01796">
    <property type="entry name" value="OB_ChsH2_C"/>
    <property type="match status" value="1"/>
</dbReference>
<sequence length="322" mass="35313">MSTVEDIKAAAERVKAEGKSKPRLGRHPVNQPMIDHWLDAMGDKNPIYVDDTAAEAAGHPGRVAPPAMIQVWTMMGLGGVRPDDDPLGKIIELFDDAGYIGVVATNCEQTYHRYLRVGEEVSVTAELTDVVGPKNTALGEGFFITQRITWQVGDETVAEMMWRIMKFRPADGDSAATAAQVPDDLDADAMMRPASSRDTKFFWDGVNAHELRIQKRPDGTLQHPPVPALWQDKDKPTEYVVASGKGTVFSFVVHHAPKVPGRTLPFVVALVELEEGVRMLGELRNVDPAAVEIGMPVRATFIDFPEGASGPAWTLYAWEPDT</sequence>
<dbReference type="PANTHER" id="PTHR42993">
    <property type="entry name" value="MAOC-LIKE DEHYDRATASE DOMAIN-CONTAINING PROTEIN"/>
    <property type="match status" value="1"/>
</dbReference>
<keyword evidence="3" id="KW-0238">DNA-binding</keyword>